<name>A0A1R3J238_9ROSI</name>
<dbReference type="AlphaFoldDB" id="A0A1R3J238"/>
<reference evidence="2" key="1">
    <citation type="submission" date="2013-09" db="EMBL/GenBank/DDBJ databases">
        <title>Corchorus olitorius genome sequencing.</title>
        <authorList>
            <person name="Alam M."/>
            <person name="Haque M.S."/>
            <person name="Islam M.S."/>
            <person name="Emdad E.M."/>
            <person name="Islam M.M."/>
            <person name="Ahmed B."/>
            <person name="Halim A."/>
            <person name="Hossen Q.M.M."/>
            <person name="Hossain M.Z."/>
            <person name="Ahmed R."/>
            <person name="Khan M.M."/>
            <person name="Islam R."/>
            <person name="Rashid M.M."/>
            <person name="Khan S.A."/>
            <person name="Rahman M.S."/>
            <person name="Alam M."/>
            <person name="Yahiya A.S."/>
            <person name="Khan M.S."/>
            <person name="Azam M.S."/>
            <person name="Haque T."/>
            <person name="Lashkar M.Z.H."/>
            <person name="Akhand A.I."/>
            <person name="Morshed G."/>
            <person name="Roy S."/>
            <person name="Uddin K.S."/>
            <person name="Rabeya T."/>
            <person name="Hossain A.S."/>
            <person name="Chowdhury A."/>
            <person name="Snigdha A.R."/>
            <person name="Mortoza M.S."/>
            <person name="Matin S.A."/>
            <person name="Hoque S.M.E."/>
            <person name="Islam M.K."/>
            <person name="Roy D.K."/>
            <person name="Haider R."/>
            <person name="Moosa M.M."/>
            <person name="Elias S.M."/>
            <person name="Hasan A.M."/>
            <person name="Jahan S."/>
            <person name="Shafiuddin M."/>
            <person name="Mahmood N."/>
            <person name="Shommy N.S."/>
        </authorList>
    </citation>
    <scope>NUCLEOTIDE SEQUENCE [LARGE SCALE GENOMIC DNA]</scope>
    <source>
        <strain evidence="2">cv. O-4</strain>
    </source>
</reference>
<proteinExistence type="predicted"/>
<evidence type="ECO:0000313" key="1">
    <source>
        <dbReference type="EMBL" id="OMO88899.1"/>
    </source>
</evidence>
<keyword evidence="2" id="KW-1185">Reference proteome</keyword>
<organism evidence="1 2">
    <name type="scientific">Corchorus olitorius</name>
    <dbReference type="NCBI Taxonomy" id="93759"/>
    <lineage>
        <taxon>Eukaryota</taxon>
        <taxon>Viridiplantae</taxon>
        <taxon>Streptophyta</taxon>
        <taxon>Embryophyta</taxon>
        <taxon>Tracheophyta</taxon>
        <taxon>Spermatophyta</taxon>
        <taxon>Magnoliopsida</taxon>
        <taxon>eudicotyledons</taxon>
        <taxon>Gunneridae</taxon>
        <taxon>Pentapetalae</taxon>
        <taxon>rosids</taxon>
        <taxon>malvids</taxon>
        <taxon>Malvales</taxon>
        <taxon>Malvaceae</taxon>
        <taxon>Grewioideae</taxon>
        <taxon>Apeibeae</taxon>
        <taxon>Corchorus</taxon>
    </lineage>
</organism>
<protein>
    <submittedName>
        <fullName evidence="1">Uncharacterized protein</fullName>
    </submittedName>
</protein>
<dbReference type="EMBL" id="AWUE01016944">
    <property type="protein sequence ID" value="OMO88899.1"/>
    <property type="molecule type" value="Genomic_DNA"/>
</dbReference>
<sequence length="42" mass="4889">MEKLLKNKIQIQRKGYDKRHPTTKQEINIQVIIEAPPMANAT</sequence>
<accession>A0A1R3J238</accession>
<gene>
    <name evidence="1" type="ORF">COLO4_20034</name>
</gene>
<evidence type="ECO:0000313" key="2">
    <source>
        <dbReference type="Proteomes" id="UP000187203"/>
    </source>
</evidence>
<dbReference type="Proteomes" id="UP000187203">
    <property type="component" value="Unassembled WGS sequence"/>
</dbReference>
<comment type="caution">
    <text evidence="1">The sequence shown here is derived from an EMBL/GenBank/DDBJ whole genome shotgun (WGS) entry which is preliminary data.</text>
</comment>